<protein>
    <submittedName>
        <fullName evidence="1">Uncharacterized protein</fullName>
    </submittedName>
</protein>
<sequence length="44" mass="5363">MQNAVVPHLQSRYIYSNSHLFVIKIKKTDEQNCKKLFKFFYLNQ</sequence>
<organism evidence="1 2">
    <name type="scientific">Gardnerella vaginalis</name>
    <dbReference type="NCBI Taxonomy" id="2702"/>
    <lineage>
        <taxon>Bacteria</taxon>
        <taxon>Bacillati</taxon>
        <taxon>Actinomycetota</taxon>
        <taxon>Actinomycetes</taxon>
        <taxon>Bifidobacteriales</taxon>
        <taxon>Bifidobacteriaceae</taxon>
        <taxon>Gardnerella</taxon>
    </lineage>
</organism>
<comment type="caution">
    <text evidence="1">The sequence shown here is derived from an EMBL/GenBank/DDBJ whole genome shotgun (WGS) entry which is preliminary data.</text>
</comment>
<evidence type="ECO:0000313" key="1">
    <source>
        <dbReference type="EMBL" id="KXA19090.1"/>
    </source>
</evidence>
<evidence type="ECO:0000313" key="2">
    <source>
        <dbReference type="Proteomes" id="UP000070687"/>
    </source>
</evidence>
<proteinExistence type="predicted"/>
<accession>A0A133NS25</accession>
<gene>
    <name evidence="1" type="ORF">HMPREF3208_01214</name>
</gene>
<reference evidence="1 2" key="1">
    <citation type="submission" date="2016-01" db="EMBL/GenBank/DDBJ databases">
        <authorList>
            <person name="Oliw E.H."/>
        </authorList>
    </citation>
    <scope>NUCLEOTIDE SEQUENCE [LARGE SCALE GENOMIC DNA]</scope>
    <source>
        <strain evidence="1 2">PSS_7772B</strain>
    </source>
</reference>
<name>A0A133NS25_GARVA</name>
<dbReference type="AlphaFoldDB" id="A0A133NS25"/>
<dbReference type="EMBL" id="LRQB01000078">
    <property type="protein sequence ID" value="KXA19090.1"/>
    <property type="molecule type" value="Genomic_DNA"/>
</dbReference>
<dbReference type="Proteomes" id="UP000070687">
    <property type="component" value="Unassembled WGS sequence"/>
</dbReference>